<dbReference type="Proteomes" id="UP000769528">
    <property type="component" value="Unassembled WGS sequence"/>
</dbReference>
<proteinExistence type="predicted"/>
<evidence type="ECO:0000313" key="2">
    <source>
        <dbReference type="Proteomes" id="UP000769528"/>
    </source>
</evidence>
<reference evidence="1" key="1">
    <citation type="journal article" date="2021" name="Open Biol.">
        <title>Shared evolutionary footprints suggest mitochondrial oxidative damage underlies multiple complex I losses in fungi.</title>
        <authorList>
            <person name="Schikora-Tamarit M.A."/>
            <person name="Marcet-Houben M."/>
            <person name="Nosek J."/>
            <person name="Gabaldon T."/>
        </authorList>
    </citation>
    <scope>NUCLEOTIDE SEQUENCE</scope>
    <source>
        <strain evidence="1">CBS6341</strain>
    </source>
</reference>
<organism evidence="1 2">
    <name type="scientific">Wickerhamomyces mucosus</name>
    <dbReference type="NCBI Taxonomy" id="1378264"/>
    <lineage>
        <taxon>Eukaryota</taxon>
        <taxon>Fungi</taxon>
        <taxon>Dikarya</taxon>
        <taxon>Ascomycota</taxon>
        <taxon>Saccharomycotina</taxon>
        <taxon>Saccharomycetes</taxon>
        <taxon>Phaffomycetales</taxon>
        <taxon>Wickerhamomycetaceae</taxon>
        <taxon>Wickerhamomyces</taxon>
    </lineage>
</organism>
<keyword evidence="2" id="KW-1185">Reference proteome</keyword>
<dbReference type="AlphaFoldDB" id="A0A9P8PUP2"/>
<protein>
    <submittedName>
        <fullName evidence="1">Uncharacterized protein</fullName>
    </submittedName>
</protein>
<dbReference type="OrthoDB" id="10584087at2759"/>
<reference evidence="1" key="2">
    <citation type="submission" date="2021-01" db="EMBL/GenBank/DDBJ databases">
        <authorList>
            <person name="Schikora-Tamarit M.A."/>
        </authorList>
    </citation>
    <scope>NUCLEOTIDE SEQUENCE</scope>
    <source>
        <strain evidence="1">CBS6341</strain>
    </source>
</reference>
<evidence type="ECO:0000313" key="1">
    <source>
        <dbReference type="EMBL" id="KAH3677609.1"/>
    </source>
</evidence>
<gene>
    <name evidence="1" type="ORF">WICMUC_001712</name>
</gene>
<sequence length="188" mass="22076">MANDDLLNNGIISVRTSKQLSLGVVYLFDKIIELVLSKWRSDGLETIKRILWIDDINNIPFENLIHRLRDSGLDDYQLSFVTNQIHYSQCFDLKGVHEVVDELESINHVAQFEVIVIVNLKEIFEVSKNNSYKLCMNQFNNILLELRKSVAPANDDEHTKVVYLLDRFDEIDKEKWLLDYYIDRSVRL</sequence>
<name>A0A9P8PUP2_9ASCO</name>
<accession>A0A9P8PUP2</accession>
<comment type="caution">
    <text evidence="1">The sequence shown here is derived from an EMBL/GenBank/DDBJ whole genome shotgun (WGS) entry which is preliminary data.</text>
</comment>
<dbReference type="EMBL" id="JAEUBF010000506">
    <property type="protein sequence ID" value="KAH3677609.1"/>
    <property type="molecule type" value="Genomic_DNA"/>
</dbReference>